<dbReference type="STRING" id="1231657.A0A1Y1ZL50"/>
<evidence type="ECO:0000313" key="4">
    <source>
        <dbReference type="Proteomes" id="UP000193144"/>
    </source>
</evidence>
<evidence type="ECO:0000259" key="2">
    <source>
        <dbReference type="Pfam" id="PF24864"/>
    </source>
</evidence>
<dbReference type="OrthoDB" id="4757095at2759"/>
<evidence type="ECO:0000313" key="3">
    <source>
        <dbReference type="EMBL" id="ORY10991.1"/>
    </source>
</evidence>
<dbReference type="Proteomes" id="UP000193144">
    <property type="component" value="Unassembled WGS sequence"/>
</dbReference>
<dbReference type="InterPro" id="IPR056632">
    <property type="entry name" value="DUF7730"/>
</dbReference>
<gene>
    <name evidence="3" type="ORF">BCR34DRAFT_337022</name>
</gene>
<feature type="region of interest" description="Disordered" evidence="1">
    <location>
        <begin position="187"/>
        <end position="214"/>
    </location>
</feature>
<proteinExistence type="predicted"/>
<protein>
    <recommendedName>
        <fullName evidence="2">DUF7730 domain-containing protein</fullName>
    </recommendedName>
</protein>
<comment type="caution">
    <text evidence="3">The sequence shown here is derived from an EMBL/GenBank/DDBJ whole genome shotgun (WGS) entry which is preliminary data.</text>
</comment>
<dbReference type="Pfam" id="PF24864">
    <property type="entry name" value="DUF7730"/>
    <property type="match status" value="1"/>
</dbReference>
<dbReference type="EMBL" id="MCFA01000066">
    <property type="protein sequence ID" value="ORY10991.1"/>
    <property type="molecule type" value="Genomic_DNA"/>
</dbReference>
<organism evidence="3 4">
    <name type="scientific">Clohesyomyces aquaticus</name>
    <dbReference type="NCBI Taxonomy" id="1231657"/>
    <lineage>
        <taxon>Eukaryota</taxon>
        <taxon>Fungi</taxon>
        <taxon>Dikarya</taxon>
        <taxon>Ascomycota</taxon>
        <taxon>Pezizomycotina</taxon>
        <taxon>Dothideomycetes</taxon>
        <taxon>Pleosporomycetidae</taxon>
        <taxon>Pleosporales</taxon>
        <taxon>Lindgomycetaceae</taxon>
        <taxon>Clohesyomyces</taxon>
    </lineage>
</organism>
<feature type="domain" description="DUF7730" evidence="2">
    <location>
        <begin position="13"/>
        <end position="261"/>
    </location>
</feature>
<reference evidence="3 4" key="1">
    <citation type="submission" date="2016-07" db="EMBL/GenBank/DDBJ databases">
        <title>Pervasive Adenine N6-methylation of Active Genes in Fungi.</title>
        <authorList>
            <consortium name="DOE Joint Genome Institute"/>
            <person name="Mondo S.J."/>
            <person name="Dannebaum R.O."/>
            <person name="Kuo R.C."/>
            <person name="Labutti K."/>
            <person name="Haridas S."/>
            <person name="Kuo A."/>
            <person name="Salamov A."/>
            <person name="Ahrendt S.R."/>
            <person name="Lipzen A."/>
            <person name="Sullivan W."/>
            <person name="Andreopoulos W.B."/>
            <person name="Clum A."/>
            <person name="Lindquist E."/>
            <person name="Daum C."/>
            <person name="Ramamoorthy G.K."/>
            <person name="Gryganskyi A."/>
            <person name="Culley D."/>
            <person name="Magnuson J.K."/>
            <person name="James T.Y."/>
            <person name="O'Malley M.A."/>
            <person name="Stajich J.E."/>
            <person name="Spatafora J.W."/>
            <person name="Visel A."/>
            <person name="Grigoriev I.V."/>
        </authorList>
    </citation>
    <scope>NUCLEOTIDE SEQUENCE [LARGE SCALE GENOMIC DNA]</scope>
    <source>
        <strain evidence="3 4">CBS 115471</strain>
    </source>
</reference>
<keyword evidence="4" id="KW-1185">Reference proteome</keyword>
<feature type="compositionally biased region" description="Low complexity" evidence="1">
    <location>
        <begin position="194"/>
        <end position="214"/>
    </location>
</feature>
<accession>A0A1Y1ZL50</accession>
<evidence type="ECO:0000256" key="1">
    <source>
        <dbReference type="SAM" id="MobiDB-lite"/>
    </source>
</evidence>
<name>A0A1Y1ZL50_9PLEO</name>
<sequence>MDPQTRGHGEMNFQLQSPFFKPPREIRDIIYGLLSPPARIHMSLQNRNHGRRRLVFSPCVRREGKDQIPVPKPDPYGSYGQCRKEVELLYWERSRSPWGMHWRCDEWVTDSDFYVNNNEWKWTQDSEVWMNYLKVCKRMFADILEYVGDENLVVKGCLVANLKALEINMILPLSTYTAIERANASTPAPAAGHSAATSSRTTPAEPSSPPSSSQVSAWSQLFQTLLSMSRLRSLRISLDHDEPHSWSLVHERAFLAPLETLLIQNPTLSISITLPTLHPKYETSSRHYIPLFYKTAPSAWLVARRSSSISPSSSTSPSNPSPLTKSITRNYRRLRRALSGTPTHDLFYDFPEHVHYLDLGFWEMSIEQGEADEREAWAQGCIQVLKKRWEVMNREMEEYFNSTINSMEAI</sequence>
<dbReference type="AlphaFoldDB" id="A0A1Y1ZL50"/>